<feature type="compositionally biased region" description="Low complexity" evidence="1">
    <location>
        <begin position="29"/>
        <end position="38"/>
    </location>
</feature>
<dbReference type="EMBL" id="LR877146">
    <property type="protein sequence ID" value="CAD2213937.1"/>
    <property type="molecule type" value="Genomic_DNA"/>
</dbReference>
<evidence type="ECO:0000256" key="1">
    <source>
        <dbReference type="SAM" id="MobiDB-lite"/>
    </source>
</evidence>
<evidence type="ECO:0000313" key="2">
    <source>
        <dbReference type="EMBL" id="CAD2213937.1"/>
    </source>
</evidence>
<protein>
    <submittedName>
        <fullName evidence="2">Uncharacterized protein</fullName>
    </submittedName>
</protein>
<reference evidence="2 3" key="1">
    <citation type="submission" date="2020-08" db="EMBL/GenBank/DDBJ databases">
        <authorList>
            <person name="Newling K."/>
            <person name="Davey J."/>
            <person name="Forrester S."/>
        </authorList>
    </citation>
    <scope>NUCLEOTIDE SEQUENCE [LARGE SCALE GENOMIC DNA]</scope>
    <source>
        <strain evidence="3">Crithidia deanei Carvalho (ATCC PRA-265)</strain>
    </source>
</reference>
<dbReference type="Proteomes" id="UP000515908">
    <property type="component" value="Chromosome 02"/>
</dbReference>
<evidence type="ECO:0000313" key="3">
    <source>
        <dbReference type="Proteomes" id="UP000515908"/>
    </source>
</evidence>
<accession>A0A7G2C5A3</accession>
<feature type="compositionally biased region" description="Basic and acidic residues" evidence="1">
    <location>
        <begin position="271"/>
        <end position="286"/>
    </location>
</feature>
<feature type="compositionally biased region" description="Basic and acidic residues" evidence="1">
    <location>
        <begin position="17"/>
        <end position="28"/>
    </location>
</feature>
<feature type="compositionally biased region" description="Basic and acidic residues" evidence="1">
    <location>
        <begin position="356"/>
        <end position="380"/>
    </location>
</feature>
<organism evidence="2 3">
    <name type="scientific">Angomonas deanei</name>
    <dbReference type="NCBI Taxonomy" id="59799"/>
    <lineage>
        <taxon>Eukaryota</taxon>
        <taxon>Discoba</taxon>
        <taxon>Euglenozoa</taxon>
        <taxon>Kinetoplastea</taxon>
        <taxon>Metakinetoplastina</taxon>
        <taxon>Trypanosomatida</taxon>
        <taxon>Trypanosomatidae</taxon>
        <taxon>Strigomonadinae</taxon>
        <taxon>Angomonas</taxon>
    </lineage>
</organism>
<feature type="compositionally biased region" description="Basic and acidic residues" evidence="1">
    <location>
        <begin position="193"/>
        <end position="206"/>
    </location>
</feature>
<feature type="region of interest" description="Disordered" evidence="1">
    <location>
        <begin position="184"/>
        <end position="321"/>
    </location>
</feature>
<feature type="region of interest" description="Disordered" evidence="1">
    <location>
        <begin position="1"/>
        <end position="44"/>
    </location>
</feature>
<dbReference type="VEuPathDB" id="TriTrypDB:ADEAN_000138100"/>
<dbReference type="AlphaFoldDB" id="A0A7G2C5A3"/>
<gene>
    <name evidence="2" type="ORF">ADEAN_000138100</name>
</gene>
<feature type="region of interest" description="Disordered" evidence="1">
    <location>
        <begin position="106"/>
        <end position="166"/>
    </location>
</feature>
<keyword evidence="3" id="KW-1185">Reference proteome</keyword>
<sequence length="380" mass="42234">MNSEEGAFMDGEEDEKTGDIDSFVRRPNEANSTTSATTTREDLEDVFKDIFPDVNYGEVSAKYRRNMSDVLLRICVSLLISEDAVGDDQVSREDLIAMSKDARENSFLPGGRPVEEGSILSASVRSDKGTTPLGGTIRQRDSPPPPVVVEHKKEEPQSNNNGSWRNTNVVSAFSFDKPPLLSSSSFPGIFSPQERETKVFDSKSDSDAEPPAVDNTETNRDTRSSPATESPTTTKSMTRKEREKAEMDALLGKAKKNASADQPAKTAVPRKTVDLDEAEGTRKETTGARPFRSVLDDEEDRRRRENPEPTEPSDEDGVHLQDHIQNMYAKIEHNAALDKQATEKNDYLLNKYKPAKKNEKAPKVKLDKHGNPKKESKCKC</sequence>
<feature type="compositionally biased region" description="Polar residues" evidence="1">
    <location>
        <begin position="224"/>
        <end position="236"/>
    </location>
</feature>
<proteinExistence type="predicted"/>
<feature type="region of interest" description="Disordered" evidence="1">
    <location>
        <begin position="348"/>
        <end position="380"/>
    </location>
</feature>
<feature type="compositionally biased region" description="Polar residues" evidence="1">
    <location>
        <begin position="157"/>
        <end position="166"/>
    </location>
</feature>
<feature type="compositionally biased region" description="Basic and acidic residues" evidence="1">
    <location>
        <begin position="238"/>
        <end position="247"/>
    </location>
</feature>
<name>A0A7G2C5A3_9TRYP</name>